<gene>
    <name evidence="3" type="ORF">SLEP1_g4733</name>
</gene>
<dbReference type="Gene3D" id="3.40.50.1000">
    <property type="entry name" value="HAD superfamily/HAD-like"/>
    <property type="match status" value="1"/>
</dbReference>
<dbReference type="Proteomes" id="UP001054252">
    <property type="component" value="Unassembled WGS sequence"/>
</dbReference>
<keyword evidence="4" id="KW-1185">Reference proteome</keyword>
<dbReference type="GO" id="GO:0005744">
    <property type="term" value="C:TIM23 mitochondrial import inner membrane translocase complex"/>
    <property type="evidence" value="ECO:0007669"/>
    <property type="project" value="UniProtKB-UniRule"/>
</dbReference>
<feature type="transmembrane region" description="Helical" evidence="1">
    <location>
        <begin position="28"/>
        <end position="47"/>
    </location>
</feature>
<evidence type="ECO:0000256" key="1">
    <source>
        <dbReference type="RuleBase" id="RU365079"/>
    </source>
</evidence>
<dbReference type="AlphaFoldDB" id="A0AAV5HVG1"/>
<reference evidence="3 4" key="1">
    <citation type="journal article" date="2021" name="Commun. Biol.">
        <title>The genome of Shorea leprosula (Dipterocarpaceae) highlights the ecological relevance of drought in aseasonal tropical rainforests.</title>
        <authorList>
            <person name="Ng K.K.S."/>
            <person name="Kobayashi M.J."/>
            <person name="Fawcett J.A."/>
            <person name="Hatakeyama M."/>
            <person name="Paape T."/>
            <person name="Ng C.H."/>
            <person name="Ang C.C."/>
            <person name="Tnah L.H."/>
            <person name="Lee C.T."/>
            <person name="Nishiyama T."/>
            <person name="Sese J."/>
            <person name="O'Brien M.J."/>
            <person name="Copetti D."/>
            <person name="Mohd Noor M.I."/>
            <person name="Ong R.C."/>
            <person name="Putra M."/>
            <person name="Sireger I.Z."/>
            <person name="Indrioko S."/>
            <person name="Kosugi Y."/>
            <person name="Izuno A."/>
            <person name="Isagi Y."/>
            <person name="Lee S.L."/>
            <person name="Shimizu K.K."/>
        </authorList>
    </citation>
    <scope>NUCLEOTIDE SEQUENCE [LARGE SCALE GENOMIC DNA]</scope>
    <source>
        <strain evidence="3">214</strain>
    </source>
</reference>
<dbReference type="SUPFAM" id="SSF56784">
    <property type="entry name" value="HAD-like"/>
    <property type="match status" value="1"/>
</dbReference>
<keyword evidence="1" id="KW-0653">Protein transport</keyword>
<organism evidence="3 4">
    <name type="scientific">Rubroshorea leprosula</name>
    <dbReference type="NCBI Taxonomy" id="152421"/>
    <lineage>
        <taxon>Eukaryota</taxon>
        <taxon>Viridiplantae</taxon>
        <taxon>Streptophyta</taxon>
        <taxon>Embryophyta</taxon>
        <taxon>Tracheophyta</taxon>
        <taxon>Spermatophyta</taxon>
        <taxon>Magnoliopsida</taxon>
        <taxon>eudicotyledons</taxon>
        <taxon>Gunneridae</taxon>
        <taxon>Pentapetalae</taxon>
        <taxon>rosids</taxon>
        <taxon>malvids</taxon>
        <taxon>Malvales</taxon>
        <taxon>Dipterocarpaceae</taxon>
        <taxon>Rubroshorea</taxon>
    </lineage>
</organism>
<keyword evidence="1" id="KW-0809">Transit peptide</keyword>
<sequence length="186" mass="20593">MDAITSSSALSRTRCATSALIAFHPQVGGSPFASVLLVIIVFFNALFKPLPVVDSPEIESPSAVEIVAVFNSTATITEEKIEKLTGILDLDETLVCAFETSTLLPALHNQATEAGLKWFELECMSSDKEFEGKPKVNYVIVFEHPRLHEFLKQLSEFADLVLFTARFEGYASPLVDRIVMENWFSC</sequence>
<evidence type="ECO:0000313" key="3">
    <source>
        <dbReference type="EMBL" id="GKU90780.1"/>
    </source>
</evidence>
<feature type="domain" description="FCP1 homology" evidence="2">
    <location>
        <begin position="79"/>
        <end position="186"/>
    </location>
</feature>
<dbReference type="PANTHER" id="PTHR12210">
    <property type="entry name" value="DULLARD PROTEIN PHOSPHATASE"/>
    <property type="match status" value="1"/>
</dbReference>
<comment type="subcellular location">
    <subcellularLocation>
        <location evidence="1">Mitochondrion inner membrane</location>
        <topology evidence="1">Single-pass membrane protein</topology>
    </subcellularLocation>
</comment>
<dbReference type="GO" id="GO:0015031">
    <property type="term" value="P:protein transport"/>
    <property type="evidence" value="ECO:0007669"/>
    <property type="project" value="UniProtKB-KW"/>
</dbReference>
<evidence type="ECO:0000259" key="2">
    <source>
        <dbReference type="PROSITE" id="PS50969"/>
    </source>
</evidence>
<dbReference type="InterPro" id="IPR050365">
    <property type="entry name" value="TIM50"/>
</dbReference>
<comment type="similarity">
    <text evidence="1">Belongs to the TIM50 family.</text>
</comment>
<keyword evidence="1" id="KW-0472">Membrane</keyword>
<keyword evidence="1" id="KW-0812">Transmembrane</keyword>
<proteinExistence type="inferred from homology"/>
<comment type="function">
    <text evidence="1">Essential component of the TIM23 complex, a complex that mediates the translocation of transit peptide-containing proteins across the mitochondrial inner membrane.</text>
</comment>
<evidence type="ECO:0000313" key="4">
    <source>
        <dbReference type="Proteomes" id="UP001054252"/>
    </source>
</evidence>
<dbReference type="InterPro" id="IPR036412">
    <property type="entry name" value="HAD-like_sf"/>
</dbReference>
<name>A0AAV5HVG1_9ROSI</name>
<comment type="caution">
    <text evidence="3">The sequence shown here is derived from an EMBL/GenBank/DDBJ whole genome shotgun (WGS) entry which is preliminary data.</text>
</comment>
<dbReference type="InterPro" id="IPR004274">
    <property type="entry name" value="FCP1_dom"/>
</dbReference>
<dbReference type="EMBL" id="BPVZ01000004">
    <property type="protein sequence ID" value="GKU90780.1"/>
    <property type="molecule type" value="Genomic_DNA"/>
</dbReference>
<dbReference type="Pfam" id="PF03031">
    <property type="entry name" value="NIF"/>
    <property type="match status" value="1"/>
</dbReference>
<accession>A0AAV5HVG1</accession>
<dbReference type="InterPro" id="IPR023214">
    <property type="entry name" value="HAD_sf"/>
</dbReference>
<protein>
    <recommendedName>
        <fullName evidence="1">Mitochondrial import inner membrane translocase subunit TIM50</fullName>
    </recommendedName>
</protein>
<comment type="subunit">
    <text evidence="1">Component of the TIM23 complex.</text>
</comment>
<keyword evidence="1" id="KW-0496">Mitochondrion</keyword>
<keyword evidence="1" id="KW-1133">Transmembrane helix</keyword>
<dbReference type="PROSITE" id="PS50969">
    <property type="entry name" value="FCP1"/>
    <property type="match status" value="1"/>
</dbReference>
<keyword evidence="1" id="KW-0811">Translocation</keyword>
<keyword evidence="1" id="KW-0813">Transport</keyword>